<reference evidence="2 3" key="1">
    <citation type="submission" date="2017-05" db="EMBL/GenBank/DDBJ databases">
        <title>Acinetobacter populi ANC 5415 (= PBJ7), whole genome shotgun sequencing project.</title>
        <authorList>
            <person name="Nemec A."/>
            <person name="Radolfova-Krizova L."/>
        </authorList>
    </citation>
    <scope>NUCLEOTIDE SEQUENCE [LARGE SCALE GENOMIC DNA]</scope>
    <source>
        <strain evidence="2 3">PBJ7</strain>
    </source>
</reference>
<gene>
    <name evidence="2" type="ORF">CAP51_13100</name>
</gene>
<evidence type="ECO:0000313" key="3">
    <source>
        <dbReference type="Proteomes" id="UP000196536"/>
    </source>
</evidence>
<feature type="chain" id="PRO_5012803760" evidence="1">
    <location>
        <begin position="24"/>
        <end position="292"/>
    </location>
</feature>
<protein>
    <submittedName>
        <fullName evidence="2">Phenol degradation protein meta</fullName>
    </submittedName>
</protein>
<comment type="caution">
    <text evidence="2">The sequence shown here is derived from an EMBL/GenBank/DDBJ whole genome shotgun (WGS) entry which is preliminary data.</text>
</comment>
<accession>A0A1Z9YW74</accession>
<feature type="signal peptide" evidence="1">
    <location>
        <begin position="1"/>
        <end position="23"/>
    </location>
</feature>
<dbReference type="AlphaFoldDB" id="A0A1Z9YW74"/>
<dbReference type="Pfam" id="PF13557">
    <property type="entry name" value="Phenol_MetA_deg"/>
    <property type="match status" value="1"/>
</dbReference>
<keyword evidence="1" id="KW-0732">Signal</keyword>
<dbReference type="Proteomes" id="UP000196536">
    <property type="component" value="Unassembled WGS sequence"/>
</dbReference>
<evidence type="ECO:0000256" key="1">
    <source>
        <dbReference type="SAM" id="SignalP"/>
    </source>
</evidence>
<sequence>MRRNKFYLICTLMVGICSGSAFATESGADSFPHGAEGIMAGALPPAGLYFLGYYQQYRATEFLDAKGKALIPDFDLDVHAVVPRVVWMTDHKILGGELGFYGILPLVNLRVQMAGERDHRTGIGDMMVAPMLGWHQGNHHWIAALESILPTGEYDADRIANIGKNYYTFRPIVAYSYNHAGWDVSTKMAYSFNAENDDTNYQSGQYFSADYSVGYQILPDINFAVQGYVFRQMSDDQQDNVDIGFRGKSVAVGPAIHYQQKGWSLEAKYLAETKVENRPKGDTAWLKLVWAF</sequence>
<keyword evidence="3" id="KW-1185">Reference proteome</keyword>
<name>A0A1Z9YW74_9GAMM</name>
<dbReference type="EMBL" id="NEXX01000005">
    <property type="protein sequence ID" value="OUY06399.1"/>
    <property type="molecule type" value="Genomic_DNA"/>
</dbReference>
<evidence type="ECO:0000313" key="2">
    <source>
        <dbReference type="EMBL" id="OUY06399.1"/>
    </source>
</evidence>
<organism evidence="2 3">
    <name type="scientific">Acinetobacter populi</name>
    <dbReference type="NCBI Taxonomy" id="1582270"/>
    <lineage>
        <taxon>Bacteria</taxon>
        <taxon>Pseudomonadati</taxon>
        <taxon>Pseudomonadota</taxon>
        <taxon>Gammaproteobacteria</taxon>
        <taxon>Moraxellales</taxon>
        <taxon>Moraxellaceae</taxon>
        <taxon>Acinetobacter</taxon>
    </lineage>
</organism>
<proteinExistence type="predicted"/>
<dbReference type="InterPro" id="IPR025737">
    <property type="entry name" value="FApF"/>
</dbReference>